<dbReference type="PANTHER" id="PTHR21240">
    <property type="entry name" value="2-AMINO-3-CARBOXYLMUCONATE-6-SEMIALDEHYDE DECARBOXYLASE"/>
    <property type="match status" value="1"/>
</dbReference>
<dbReference type="RefSeq" id="WP_378063699.1">
    <property type="nucleotide sequence ID" value="NZ_JBHSXS010000021.1"/>
</dbReference>
<dbReference type="Gene3D" id="3.20.20.140">
    <property type="entry name" value="Metal-dependent hydrolases"/>
    <property type="match status" value="1"/>
</dbReference>
<dbReference type="SUPFAM" id="SSF51556">
    <property type="entry name" value="Metallo-dependent hydrolases"/>
    <property type="match status" value="1"/>
</dbReference>
<evidence type="ECO:0000313" key="3">
    <source>
        <dbReference type="EMBL" id="MFC6883712.1"/>
    </source>
</evidence>
<name>A0ABW2CPH8_9ACTN</name>
<dbReference type="PANTHER" id="PTHR21240:SF28">
    <property type="entry name" value="ISO-OROTATE DECARBOXYLASE (EUROFUNG)"/>
    <property type="match status" value="1"/>
</dbReference>
<sequence length="350" mass="39433">MPDVTDLRLRDFAPRPSARLPENRVERPRHRCVDAHNHLGRWLAEDGKWMVPDVSGLLALMDGHDVRSIVNLDGMWGEELAANLDRYDRAHPGRFLTFCQLDWNLLRERDGIERLVRSLEHSRMLGARGLKVWKTLGLHYTGPDGRLVLPDDPRLGPVFAAAGELGLPVLIHTADPVAFFAPLDRHNERLEELLSQPDWHFGRPGLPTFDRLMDALEGLVAAHPGTTFIGAHVGCNAEDLGWVGRMLDEHANFHVDIAGRLAELGRRPRETAALLTRHRDRVLFGTDAFPVTASAYRTHFRFLETADEHFPYAPEEEVPPQGRWAVSALDLPADVLEKVYSENARRLLGA</sequence>
<proteinExistence type="predicted"/>
<evidence type="ECO:0000259" key="2">
    <source>
        <dbReference type="Pfam" id="PF04909"/>
    </source>
</evidence>
<dbReference type="Pfam" id="PF04909">
    <property type="entry name" value="Amidohydro_2"/>
    <property type="match status" value="1"/>
</dbReference>
<accession>A0ABW2CPH8</accession>
<keyword evidence="1" id="KW-0456">Lyase</keyword>
<dbReference type="Proteomes" id="UP001596380">
    <property type="component" value="Unassembled WGS sequence"/>
</dbReference>
<evidence type="ECO:0000313" key="4">
    <source>
        <dbReference type="Proteomes" id="UP001596380"/>
    </source>
</evidence>
<comment type="caution">
    <text evidence="3">The sequence shown here is derived from an EMBL/GenBank/DDBJ whole genome shotgun (WGS) entry which is preliminary data.</text>
</comment>
<feature type="domain" description="Amidohydrolase-related" evidence="2">
    <location>
        <begin position="83"/>
        <end position="349"/>
    </location>
</feature>
<reference evidence="4" key="1">
    <citation type="journal article" date="2019" name="Int. J. Syst. Evol. Microbiol.">
        <title>The Global Catalogue of Microorganisms (GCM) 10K type strain sequencing project: providing services to taxonomists for standard genome sequencing and annotation.</title>
        <authorList>
            <consortium name="The Broad Institute Genomics Platform"/>
            <consortium name="The Broad Institute Genome Sequencing Center for Infectious Disease"/>
            <person name="Wu L."/>
            <person name="Ma J."/>
        </authorList>
    </citation>
    <scope>NUCLEOTIDE SEQUENCE [LARGE SCALE GENOMIC DNA]</scope>
    <source>
        <strain evidence="4">JCM 3369</strain>
    </source>
</reference>
<protein>
    <submittedName>
        <fullName evidence="3">Amidohydrolase family protein</fullName>
    </submittedName>
</protein>
<gene>
    <name evidence="3" type="ORF">ACFQKB_28415</name>
</gene>
<dbReference type="InterPro" id="IPR032465">
    <property type="entry name" value="ACMSD"/>
</dbReference>
<dbReference type="InterPro" id="IPR006680">
    <property type="entry name" value="Amidohydro-rel"/>
</dbReference>
<keyword evidence="4" id="KW-1185">Reference proteome</keyword>
<evidence type="ECO:0000256" key="1">
    <source>
        <dbReference type="ARBA" id="ARBA00023239"/>
    </source>
</evidence>
<organism evidence="3 4">
    <name type="scientific">Actinomadura yumaensis</name>
    <dbReference type="NCBI Taxonomy" id="111807"/>
    <lineage>
        <taxon>Bacteria</taxon>
        <taxon>Bacillati</taxon>
        <taxon>Actinomycetota</taxon>
        <taxon>Actinomycetes</taxon>
        <taxon>Streptosporangiales</taxon>
        <taxon>Thermomonosporaceae</taxon>
        <taxon>Actinomadura</taxon>
    </lineage>
</organism>
<dbReference type="EMBL" id="JBHSXS010000021">
    <property type="protein sequence ID" value="MFC6883712.1"/>
    <property type="molecule type" value="Genomic_DNA"/>
</dbReference>
<dbReference type="InterPro" id="IPR032466">
    <property type="entry name" value="Metal_Hydrolase"/>
</dbReference>